<dbReference type="GO" id="GO:0004672">
    <property type="term" value="F:protein kinase activity"/>
    <property type="evidence" value="ECO:0007669"/>
    <property type="project" value="InterPro"/>
</dbReference>
<dbReference type="SUPFAM" id="SSF56112">
    <property type="entry name" value="Protein kinase-like (PK-like)"/>
    <property type="match status" value="1"/>
</dbReference>
<evidence type="ECO:0000313" key="3">
    <source>
        <dbReference type="EMBL" id="KAF6757367.1"/>
    </source>
</evidence>
<proteinExistence type="predicted"/>
<dbReference type="GO" id="GO:0005524">
    <property type="term" value="F:ATP binding"/>
    <property type="evidence" value="ECO:0007669"/>
    <property type="project" value="InterPro"/>
</dbReference>
<comment type="caution">
    <text evidence="3">The sequence shown here is derived from an EMBL/GenBank/DDBJ whole genome shotgun (WGS) entry which is preliminary data.</text>
</comment>
<protein>
    <recommendedName>
        <fullName evidence="2">Protein kinase domain-containing protein</fullName>
    </recommendedName>
</protein>
<dbReference type="Pfam" id="PF17667">
    <property type="entry name" value="Pkinase_fungal"/>
    <property type="match status" value="1"/>
</dbReference>
<name>A0A8H6MAT0_9AGAR</name>
<dbReference type="PANTHER" id="PTHR38248">
    <property type="entry name" value="FUNK1 6"/>
    <property type="match status" value="1"/>
</dbReference>
<keyword evidence="4" id="KW-1185">Reference proteome</keyword>
<evidence type="ECO:0000313" key="4">
    <source>
        <dbReference type="Proteomes" id="UP000521943"/>
    </source>
</evidence>
<gene>
    <name evidence="3" type="ORF">DFP72DRAFT_890955</name>
</gene>
<dbReference type="InterPro" id="IPR011009">
    <property type="entry name" value="Kinase-like_dom_sf"/>
</dbReference>
<dbReference type="PROSITE" id="PS50011">
    <property type="entry name" value="PROTEIN_KINASE_DOM"/>
    <property type="match status" value="1"/>
</dbReference>
<reference evidence="3 4" key="1">
    <citation type="submission" date="2020-07" db="EMBL/GenBank/DDBJ databases">
        <title>Comparative genomics of pyrophilous fungi reveals a link between fire events and developmental genes.</title>
        <authorList>
            <consortium name="DOE Joint Genome Institute"/>
            <person name="Steindorff A.S."/>
            <person name="Carver A."/>
            <person name="Calhoun S."/>
            <person name="Stillman K."/>
            <person name="Liu H."/>
            <person name="Lipzen A."/>
            <person name="Pangilinan J."/>
            <person name="Labutti K."/>
            <person name="Bruns T.D."/>
            <person name="Grigoriev I.V."/>
        </authorList>
    </citation>
    <scope>NUCLEOTIDE SEQUENCE [LARGE SCALE GENOMIC DNA]</scope>
    <source>
        <strain evidence="3 4">CBS 144469</strain>
    </source>
</reference>
<feature type="domain" description="Protein kinase" evidence="2">
    <location>
        <begin position="391"/>
        <end position="758"/>
    </location>
</feature>
<dbReference type="InterPro" id="IPR000719">
    <property type="entry name" value="Prot_kinase_dom"/>
</dbReference>
<evidence type="ECO:0000256" key="1">
    <source>
        <dbReference type="SAM" id="MobiDB-lite"/>
    </source>
</evidence>
<dbReference type="OrthoDB" id="5569250at2759"/>
<feature type="compositionally biased region" description="Low complexity" evidence="1">
    <location>
        <begin position="257"/>
        <end position="281"/>
    </location>
</feature>
<dbReference type="InterPro" id="IPR040976">
    <property type="entry name" value="Pkinase_fungal"/>
</dbReference>
<accession>A0A8H6MAT0</accession>
<organism evidence="3 4">
    <name type="scientific">Ephemerocybe angulata</name>
    <dbReference type="NCBI Taxonomy" id="980116"/>
    <lineage>
        <taxon>Eukaryota</taxon>
        <taxon>Fungi</taxon>
        <taxon>Dikarya</taxon>
        <taxon>Basidiomycota</taxon>
        <taxon>Agaricomycotina</taxon>
        <taxon>Agaricomycetes</taxon>
        <taxon>Agaricomycetidae</taxon>
        <taxon>Agaricales</taxon>
        <taxon>Agaricineae</taxon>
        <taxon>Psathyrellaceae</taxon>
        <taxon>Ephemerocybe</taxon>
    </lineage>
</organism>
<dbReference type="AlphaFoldDB" id="A0A8H6MAT0"/>
<dbReference type="Proteomes" id="UP000521943">
    <property type="component" value="Unassembled WGS sequence"/>
</dbReference>
<sequence>MQSLTAAGRSNSPEVVSETPQCEENCLHSYELIHPNIAQVHRDLQNTQPILLPNLLKSMIMLKYNREDRHSDGDPMTAKELSDYGDNQLRILVEEAVAFCNDASRSEQLTKKLEEISEDISKSRSHKSLSTALNSILIDFQSRDVGQLKRCRPEDLTLYNSSANISMNSKFLLETYFGLPFEELTNLMEAGGPKSSSNSESSCKTDWSDFVSCIEVTKDHGDRKANLRQNWKRHRYTSQHLLGSVSTLHRTSPPPSGRSSSTQVSSSSPPMPESGPESAPGARGVLKRVQEGEDTDNEHLLKRLKTSSFSECDIPPLAPMHPGMLPAEVQCAFFGLELLRSRWDRTHSIVMLLAGDQFSIQWHDSQGCIRSQAVNVYGEELPSLVATIILLQRFQTLMRGRAGVQLQVNIDGVGIPFTVPEGIRARWEAHGRRPVAVRPVSLAEASAIPVSTAAPSQDRALDTRLDDYFFKWYWRESTRHSEKHIVDTAKLRAEMYLPKGHASDVANYLPEIHSSEDFDSLSTRHIREYVQLDPTGWRVPCAMLSGRLLSMESTFKPHEVQAQIWDILRCLTLLWALGISHGDISFQNIMSTVPTRDGTKRMVLNDFDLAVIMNPGDESPTENSGATGTRPFMALDVLDNPDGNIKCLRQDIESTLWSLVWYCCRMPEWNEGTYQEVHALKMGWILQGEFQNPRQGVEEKYRPLLEDIGWVLHTEGAELYKLRSKMLRGLSRLDVPAGKSPKVARSAKNFLETCERFFARSEDYKSWPWMDFVVKT</sequence>
<dbReference type="Gene3D" id="1.10.510.10">
    <property type="entry name" value="Transferase(Phosphotransferase) domain 1"/>
    <property type="match status" value="1"/>
</dbReference>
<evidence type="ECO:0000259" key="2">
    <source>
        <dbReference type="PROSITE" id="PS50011"/>
    </source>
</evidence>
<dbReference type="EMBL" id="JACGCI010000022">
    <property type="protein sequence ID" value="KAF6757367.1"/>
    <property type="molecule type" value="Genomic_DNA"/>
</dbReference>
<dbReference type="PANTHER" id="PTHR38248:SF2">
    <property type="entry name" value="FUNK1 11"/>
    <property type="match status" value="1"/>
</dbReference>
<feature type="region of interest" description="Disordered" evidence="1">
    <location>
        <begin position="242"/>
        <end position="282"/>
    </location>
</feature>